<evidence type="ECO:0000256" key="2">
    <source>
        <dbReference type="SAM" id="Coils"/>
    </source>
</evidence>
<dbReference type="PANTHER" id="PTHR10751">
    <property type="entry name" value="GUANYLATE BINDING PROTEIN"/>
    <property type="match status" value="1"/>
</dbReference>
<feature type="coiled-coil region" evidence="2">
    <location>
        <begin position="441"/>
        <end position="593"/>
    </location>
</feature>
<evidence type="ECO:0000259" key="3">
    <source>
        <dbReference type="Pfam" id="PF02263"/>
    </source>
</evidence>
<dbReference type="AlphaFoldDB" id="A0A1R2CJF9"/>
<dbReference type="GO" id="GO:0003924">
    <property type="term" value="F:GTPase activity"/>
    <property type="evidence" value="ECO:0007669"/>
    <property type="project" value="InterPro"/>
</dbReference>
<dbReference type="EMBL" id="MPUH01000133">
    <property type="protein sequence ID" value="OMJ89148.1"/>
    <property type="molecule type" value="Genomic_DNA"/>
</dbReference>
<dbReference type="InterPro" id="IPR036543">
    <property type="entry name" value="Guanylate-bd_C_sf"/>
</dbReference>
<dbReference type="SUPFAM" id="SSF52540">
    <property type="entry name" value="P-loop containing nucleoside triphosphate hydrolases"/>
    <property type="match status" value="1"/>
</dbReference>
<dbReference type="Gene3D" id="3.40.50.300">
    <property type="entry name" value="P-loop containing nucleotide triphosphate hydrolases"/>
    <property type="match status" value="1"/>
</dbReference>
<comment type="caution">
    <text evidence="4">The sequence shown here is derived from an EMBL/GenBank/DDBJ whole genome shotgun (WGS) entry which is preliminary data.</text>
</comment>
<evidence type="ECO:0000256" key="1">
    <source>
        <dbReference type="ARBA" id="ARBA00022801"/>
    </source>
</evidence>
<feature type="coiled-coil region" evidence="2">
    <location>
        <begin position="656"/>
        <end position="690"/>
    </location>
</feature>
<dbReference type="GO" id="GO:0005525">
    <property type="term" value="F:GTP binding"/>
    <property type="evidence" value="ECO:0007669"/>
    <property type="project" value="InterPro"/>
</dbReference>
<organism evidence="4 5">
    <name type="scientific">Stentor coeruleus</name>
    <dbReference type="NCBI Taxonomy" id="5963"/>
    <lineage>
        <taxon>Eukaryota</taxon>
        <taxon>Sar</taxon>
        <taxon>Alveolata</taxon>
        <taxon>Ciliophora</taxon>
        <taxon>Postciliodesmatophora</taxon>
        <taxon>Heterotrichea</taxon>
        <taxon>Heterotrichida</taxon>
        <taxon>Stentoridae</taxon>
        <taxon>Stentor</taxon>
    </lineage>
</organism>
<accession>A0A1R2CJF9</accession>
<gene>
    <name evidence="4" type="ORF">SteCoe_8776</name>
</gene>
<dbReference type="Pfam" id="PF02263">
    <property type="entry name" value="GBP"/>
    <property type="match status" value="1"/>
</dbReference>
<dbReference type="Gene3D" id="1.20.1000.10">
    <property type="entry name" value="Guanylate-binding protein, C-terminal domain"/>
    <property type="match status" value="1"/>
</dbReference>
<evidence type="ECO:0000313" key="4">
    <source>
        <dbReference type="EMBL" id="OMJ89148.1"/>
    </source>
</evidence>
<dbReference type="SUPFAM" id="SSF48340">
    <property type="entry name" value="Interferon-induced guanylate-binding protein 1 (GBP1), C-terminal domain"/>
    <property type="match status" value="1"/>
</dbReference>
<dbReference type="Gene3D" id="1.10.287.1490">
    <property type="match status" value="1"/>
</dbReference>
<keyword evidence="5" id="KW-1185">Reference proteome</keyword>
<dbReference type="InterPro" id="IPR027417">
    <property type="entry name" value="P-loop_NTPase"/>
</dbReference>
<protein>
    <recommendedName>
        <fullName evidence="3">Guanylate-binding protein N-terminal domain-containing protein</fullName>
    </recommendedName>
</protein>
<dbReference type="Proteomes" id="UP000187209">
    <property type="component" value="Unassembled WGS sequence"/>
</dbReference>
<sequence length="829" mass="95988">MTESSCTQLIRFKNSGEFELTIEGIQLLQSLPGPLGIISILGPPSTGKSTFAKKLVGASRMHESPNTLGIWACTETIKVIKRDEDGTEYKADVLVIDCESIVSRADKNKTRGLEILTLACLISSHIVYFDNQPLHTQSVQDLDIFPELPNVITIRRHMDSFKALHEHMPVLTWVIYGPDIKAPEESAGGYFEKMLSMQSSPESSKIKAALKSFFRVRNCFNALANNKIQYHRLVEYIQQATPTKSVLGISITGPILCSMVQNYVTRLQKKKPAIIQIAFNRAVAAEARKNIEKLYVNYLENMGDIEAKLPCSEEELWISHDELSKSLMDRFDRMMSEYSECEEITNEKNTVLHRIQSYYDELKEANMKQSLEKCRALFRKIFEPIKKNEDFVEDVSDCETKMLNGLSYFYEQATGPGALKVAVEEFSQMIPFFCGIIREASIMHETDNEDLAQEIQNLKKNREKSRQNEKKLKELLDETIKNYESQLANKEKYLAEIQSTCNSKVSAAENKAKSLTRELKAVQQELDHIQKEKEILIDMEKDIFTQKIDEYEEIIEKLKDQIQQLETTNEEMRNLHQKSITEKEEEIIELKQKEKLSESATESIQDYSMLSGLRRDIAEMFILLETEQSNNIKYVSQMDRIASLQSELNRFRLKEIENRNKIIEEYEMQISSLKDEIDDLTSKISMCENRKKSIKSLHNEQPNEDFTMKIEELEKVNCRLKEKCTTLQDLINRRDEQIQSLYAVVETHKKKTEELRYDYEDKENELKKAKNEMVLMKDDNDILIGLMGYSLEVSQKKRNIQAISLSQIQSQSNRVRVIKIFKKFGIPYD</sequence>
<keyword evidence="2" id="KW-0175">Coiled coil</keyword>
<evidence type="ECO:0000313" key="5">
    <source>
        <dbReference type="Proteomes" id="UP000187209"/>
    </source>
</evidence>
<proteinExistence type="predicted"/>
<keyword evidence="1" id="KW-0378">Hydrolase</keyword>
<name>A0A1R2CJF9_9CILI</name>
<feature type="domain" description="Guanylate-binding protein N-terminal" evidence="3">
    <location>
        <begin position="17"/>
        <end position="220"/>
    </location>
</feature>
<feature type="coiled-coil region" evidence="2">
    <location>
        <begin position="745"/>
        <end position="779"/>
    </location>
</feature>
<dbReference type="InterPro" id="IPR015894">
    <property type="entry name" value="Guanylate-bd_N"/>
</dbReference>
<dbReference type="OrthoDB" id="7788754at2759"/>
<reference evidence="4 5" key="1">
    <citation type="submission" date="2016-11" db="EMBL/GenBank/DDBJ databases">
        <title>The macronuclear genome of Stentor coeruleus: a giant cell with tiny introns.</title>
        <authorList>
            <person name="Slabodnick M."/>
            <person name="Ruby J.G."/>
            <person name="Reiff S.B."/>
            <person name="Swart E.C."/>
            <person name="Gosai S."/>
            <person name="Prabakaran S."/>
            <person name="Witkowska E."/>
            <person name="Larue G.E."/>
            <person name="Fisher S."/>
            <person name="Freeman R.M."/>
            <person name="Gunawardena J."/>
            <person name="Chu W."/>
            <person name="Stover N.A."/>
            <person name="Gregory B.D."/>
            <person name="Nowacki M."/>
            <person name="Derisi J."/>
            <person name="Roy S.W."/>
            <person name="Marshall W.F."/>
            <person name="Sood P."/>
        </authorList>
    </citation>
    <scope>NUCLEOTIDE SEQUENCE [LARGE SCALE GENOMIC DNA]</scope>
    <source>
        <strain evidence="4">WM001</strain>
    </source>
</reference>